<protein>
    <submittedName>
        <fullName evidence="2">Uncharacterized protein</fullName>
    </submittedName>
</protein>
<name>A0AAV6KYL6_9ERIC</name>
<feature type="region of interest" description="Disordered" evidence="1">
    <location>
        <begin position="51"/>
        <end position="70"/>
    </location>
</feature>
<evidence type="ECO:0000313" key="3">
    <source>
        <dbReference type="Proteomes" id="UP000823749"/>
    </source>
</evidence>
<keyword evidence="3" id="KW-1185">Reference proteome</keyword>
<comment type="caution">
    <text evidence="2">The sequence shown here is derived from an EMBL/GenBank/DDBJ whole genome shotgun (WGS) entry which is preliminary data.</text>
</comment>
<sequence>MVVVVCTVEEKRRELRICCWWWLWPTDVVEEASAAVGVGGVGWCGGSERIEKRETGREGEGQNGGGNGVGDVAGEFLMNSTAVMEFGSGAGEKRREK</sequence>
<evidence type="ECO:0000256" key="1">
    <source>
        <dbReference type="SAM" id="MobiDB-lite"/>
    </source>
</evidence>
<organism evidence="2 3">
    <name type="scientific">Rhododendron griersonianum</name>
    <dbReference type="NCBI Taxonomy" id="479676"/>
    <lineage>
        <taxon>Eukaryota</taxon>
        <taxon>Viridiplantae</taxon>
        <taxon>Streptophyta</taxon>
        <taxon>Embryophyta</taxon>
        <taxon>Tracheophyta</taxon>
        <taxon>Spermatophyta</taxon>
        <taxon>Magnoliopsida</taxon>
        <taxon>eudicotyledons</taxon>
        <taxon>Gunneridae</taxon>
        <taxon>Pentapetalae</taxon>
        <taxon>asterids</taxon>
        <taxon>Ericales</taxon>
        <taxon>Ericaceae</taxon>
        <taxon>Ericoideae</taxon>
        <taxon>Rhodoreae</taxon>
        <taxon>Rhododendron</taxon>
    </lineage>
</organism>
<dbReference type="EMBL" id="JACTNZ010000003">
    <property type="protein sequence ID" value="KAG5557314.1"/>
    <property type="molecule type" value="Genomic_DNA"/>
</dbReference>
<gene>
    <name evidence="2" type="ORF">RHGRI_007534</name>
</gene>
<reference evidence="2" key="1">
    <citation type="submission" date="2020-08" db="EMBL/GenBank/DDBJ databases">
        <title>Plant Genome Project.</title>
        <authorList>
            <person name="Zhang R.-G."/>
        </authorList>
    </citation>
    <scope>NUCLEOTIDE SEQUENCE</scope>
    <source>
        <strain evidence="2">WSP0</strain>
        <tissue evidence="2">Leaf</tissue>
    </source>
</reference>
<feature type="compositionally biased region" description="Gly residues" evidence="1">
    <location>
        <begin position="61"/>
        <end position="70"/>
    </location>
</feature>
<dbReference type="AlphaFoldDB" id="A0AAV6KYL6"/>
<dbReference type="Proteomes" id="UP000823749">
    <property type="component" value="Chromosome 3"/>
</dbReference>
<proteinExistence type="predicted"/>
<feature type="compositionally biased region" description="Basic and acidic residues" evidence="1">
    <location>
        <begin position="51"/>
        <end position="60"/>
    </location>
</feature>
<evidence type="ECO:0000313" key="2">
    <source>
        <dbReference type="EMBL" id="KAG5557314.1"/>
    </source>
</evidence>
<accession>A0AAV6KYL6</accession>